<dbReference type="AlphaFoldDB" id="A0A852V9C2"/>
<comment type="caution">
    <text evidence="3">The sequence shown here is derived from an EMBL/GenBank/DDBJ whole genome shotgun (WGS) entry which is preliminary data.</text>
</comment>
<name>A0A852V9C2_9BACT</name>
<dbReference type="Proteomes" id="UP000564385">
    <property type="component" value="Unassembled WGS sequence"/>
</dbReference>
<evidence type="ECO:0000313" key="4">
    <source>
        <dbReference type="Proteomes" id="UP000564385"/>
    </source>
</evidence>
<gene>
    <name evidence="3" type="ORF">HDF08_000357</name>
</gene>
<accession>A0A852V9C2</accession>
<dbReference type="Pfam" id="PF13372">
    <property type="entry name" value="Alginate_exp"/>
    <property type="match status" value="1"/>
</dbReference>
<feature type="domain" description="Alginate export" evidence="2">
    <location>
        <begin position="74"/>
        <end position="455"/>
    </location>
</feature>
<keyword evidence="1" id="KW-0732">Signal</keyword>
<evidence type="ECO:0000313" key="3">
    <source>
        <dbReference type="EMBL" id="NYF88290.1"/>
    </source>
</evidence>
<organism evidence="3 4">
    <name type="scientific">Tunturiibacter lichenicola</name>
    <dbReference type="NCBI Taxonomy" id="2051959"/>
    <lineage>
        <taxon>Bacteria</taxon>
        <taxon>Pseudomonadati</taxon>
        <taxon>Acidobacteriota</taxon>
        <taxon>Terriglobia</taxon>
        <taxon>Terriglobales</taxon>
        <taxon>Acidobacteriaceae</taxon>
        <taxon>Tunturiibacter</taxon>
    </lineage>
</organism>
<reference evidence="3 4" key="1">
    <citation type="submission" date="2020-07" db="EMBL/GenBank/DDBJ databases">
        <title>Genomic Encyclopedia of Type Strains, Phase IV (KMG-V): Genome sequencing to study the core and pangenomes of soil and plant-associated prokaryotes.</title>
        <authorList>
            <person name="Whitman W."/>
        </authorList>
    </citation>
    <scope>NUCLEOTIDE SEQUENCE [LARGE SCALE GENOMIC DNA]</scope>
    <source>
        <strain evidence="3 4">M8UP22</strain>
    </source>
</reference>
<dbReference type="EMBL" id="JACCCU010000001">
    <property type="protein sequence ID" value="NYF88290.1"/>
    <property type="molecule type" value="Genomic_DNA"/>
</dbReference>
<feature type="signal peptide" evidence="1">
    <location>
        <begin position="1"/>
        <end position="26"/>
    </location>
</feature>
<feature type="chain" id="PRO_5033000915" description="Alginate export domain-containing protein" evidence="1">
    <location>
        <begin position="27"/>
        <end position="470"/>
    </location>
</feature>
<protein>
    <recommendedName>
        <fullName evidence="2">Alginate export domain-containing protein</fullName>
    </recommendedName>
</protein>
<proteinExistence type="predicted"/>
<sequence>MNTRDPFCIAATLALMLLCAHSRLTAQTATPPPYTPQVWDIDWSYLAEPAARDSVAADWTDRLHYIPLGDTRFLSINGQLRERGEYQDHPAFGAQPPDNGYLLQRYLFSADLHLSQRFRTFIQFDSGLIDGRDGGPRPGIDEDKLDVNQGFIDITPFKSADNNLTVRAGRQLISLGSTRLVATGAGLNVEQPFDGFRLTLLAGYWTADGIAVRPTETKTGFLDNEPNPAEELWGLYVSRALPSFHTNLDLYYFGYDHKSVRYAQGTGREQRETIGARIWSHTSTWDYDFEYTGQFGRFNTGEISAMGAGYHLGYTFTHARFAPHPEVDGGVLSGDHNAHDNTLGTFNPLFPNGNYLSQSILLGPFNLIIVRPTFKTALTRKVSSNTNVELLWRQATRDGVYNIVGILTHPPDNSTARSIGTQIQQGFDYNFTRHLSGSLVYEHFFAGEFLKQSPPGHSLNFISPQLTWNF</sequence>
<evidence type="ECO:0000259" key="2">
    <source>
        <dbReference type="Pfam" id="PF13372"/>
    </source>
</evidence>
<dbReference type="InterPro" id="IPR025388">
    <property type="entry name" value="Alginate_export_dom"/>
</dbReference>
<evidence type="ECO:0000256" key="1">
    <source>
        <dbReference type="SAM" id="SignalP"/>
    </source>
</evidence>